<organism evidence="2 3">
    <name type="scientific">Desulfoferula mesophila</name>
    <dbReference type="NCBI Taxonomy" id="3058419"/>
    <lineage>
        <taxon>Bacteria</taxon>
        <taxon>Pseudomonadati</taxon>
        <taxon>Thermodesulfobacteriota</taxon>
        <taxon>Desulfarculia</taxon>
        <taxon>Desulfarculales</taxon>
        <taxon>Desulfarculaceae</taxon>
        <taxon>Desulfoferula</taxon>
    </lineage>
</organism>
<sequence>MSKQIISSPLAPDAIGPYSHAVKAGEFLFVSGQVGVDPATGEFAGPDTADQTEQCLKNLSAILSEAGAGLEQVFKTTVFLADLDDFQVMNQVYSRFFSADPPARACVKVARLPRGARVEIELVAHLAA</sequence>
<evidence type="ECO:0000256" key="1">
    <source>
        <dbReference type="ARBA" id="ARBA00010552"/>
    </source>
</evidence>
<dbReference type="PROSITE" id="PS01094">
    <property type="entry name" value="UPF0076"/>
    <property type="match status" value="1"/>
</dbReference>
<keyword evidence="3" id="KW-1185">Reference proteome</keyword>
<dbReference type="SUPFAM" id="SSF55298">
    <property type="entry name" value="YjgF-like"/>
    <property type="match status" value="1"/>
</dbReference>
<dbReference type="RefSeq" id="WP_338601183.1">
    <property type="nucleotide sequence ID" value="NZ_AP028679.1"/>
</dbReference>
<dbReference type="GO" id="GO:0005829">
    <property type="term" value="C:cytosol"/>
    <property type="evidence" value="ECO:0007669"/>
    <property type="project" value="TreeGrafter"/>
</dbReference>
<dbReference type="InterPro" id="IPR035959">
    <property type="entry name" value="RutC-like_sf"/>
</dbReference>
<dbReference type="GO" id="GO:0019239">
    <property type="term" value="F:deaminase activity"/>
    <property type="evidence" value="ECO:0007669"/>
    <property type="project" value="TreeGrafter"/>
</dbReference>
<accession>A0AAU9EHN5</accession>
<dbReference type="FunFam" id="3.30.1330.40:FF:000001">
    <property type="entry name" value="L-PSP family endoribonuclease"/>
    <property type="match status" value="1"/>
</dbReference>
<dbReference type="PANTHER" id="PTHR11803">
    <property type="entry name" value="2-IMINOBUTANOATE/2-IMINOPROPANOATE DEAMINASE RIDA"/>
    <property type="match status" value="1"/>
</dbReference>
<dbReference type="KEGG" id="dmp:FAK_30480"/>
<dbReference type="Proteomes" id="UP001366166">
    <property type="component" value="Chromosome"/>
</dbReference>
<dbReference type="Pfam" id="PF01042">
    <property type="entry name" value="Ribonuc_L-PSP"/>
    <property type="match status" value="1"/>
</dbReference>
<proteinExistence type="inferred from homology"/>
<dbReference type="NCBIfam" id="TIGR00004">
    <property type="entry name" value="Rid family detoxifying hydrolase"/>
    <property type="match status" value="1"/>
</dbReference>
<reference evidence="3" key="1">
    <citation type="journal article" date="2023" name="Arch. Microbiol.">
        <title>Desulfoferula mesophilus gen. nov. sp. nov., a mesophilic sulfate-reducing bacterium isolated from a brackish lake sediment.</title>
        <authorList>
            <person name="Watanabe T."/>
            <person name="Yabe T."/>
            <person name="Tsuji J.M."/>
            <person name="Fukui M."/>
        </authorList>
    </citation>
    <scope>NUCLEOTIDE SEQUENCE [LARGE SCALE GENOMIC DNA]</scope>
    <source>
        <strain evidence="3">12FAK</strain>
    </source>
</reference>
<name>A0AAU9EHN5_9BACT</name>
<dbReference type="InterPro" id="IPR006056">
    <property type="entry name" value="RidA"/>
</dbReference>
<dbReference type="PANTHER" id="PTHR11803:SF39">
    <property type="entry name" value="2-IMINOBUTANOATE_2-IMINOPROPANOATE DEAMINASE"/>
    <property type="match status" value="1"/>
</dbReference>
<dbReference type="EMBL" id="AP028679">
    <property type="protein sequence ID" value="BEQ15982.1"/>
    <property type="molecule type" value="Genomic_DNA"/>
</dbReference>
<dbReference type="CDD" id="cd00448">
    <property type="entry name" value="YjgF_YER057c_UK114_family"/>
    <property type="match status" value="1"/>
</dbReference>
<dbReference type="InterPro" id="IPR019897">
    <property type="entry name" value="RidA_CS"/>
</dbReference>
<evidence type="ECO:0000313" key="2">
    <source>
        <dbReference type="EMBL" id="BEQ15982.1"/>
    </source>
</evidence>
<dbReference type="Gene3D" id="3.30.1330.40">
    <property type="entry name" value="RutC-like"/>
    <property type="match status" value="1"/>
</dbReference>
<evidence type="ECO:0000313" key="3">
    <source>
        <dbReference type="Proteomes" id="UP001366166"/>
    </source>
</evidence>
<dbReference type="AlphaFoldDB" id="A0AAU9EHN5"/>
<dbReference type="InterPro" id="IPR006175">
    <property type="entry name" value="YjgF/YER057c/UK114"/>
</dbReference>
<comment type="similarity">
    <text evidence="1">Belongs to the RutC family.</text>
</comment>
<gene>
    <name evidence="2" type="ORF">FAK_30480</name>
</gene>
<protein>
    <submittedName>
        <fullName evidence="2">Reactive intermediate/imine deaminase</fullName>
    </submittedName>
</protein>